<evidence type="ECO:0000256" key="5">
    <source>
        <dbReference type="ARBA" id="ARBA00022989"/>
    </source>
</evidence>
<proteinExistence type="predicted"/>
<reference evidence="10" key="1">
    <citation type="journal article" date="2019" name="Int. J. Syst. Evol. Microbiol.">
        <title>The Global Catalogue of Microorganisms (GCM) 10K type strain sequencing project: providing services to taxonomists for standard genome sequencing and annotation.</title>
        <authorList>
            <consortium name="The Broad Institute Genomics Platform"/>
            <consortium name="The Broad Institute Genome Sequencing Center for Infectious Disease"/>
            <person name="Wu L."/>
            <person name="Ma J."/>
        </authorList>
    </citation>
    <scope>NUCLEOTIDE SEQUENCE [LARGE SCALE GENOMIC DNA]</scope>
    <source>
        <strain evidence="10">CGMCC 1.15772</strain>
    </source>
</reference>
<feature type="transmembrane region" description="Helical" evidence="8">
    <location>
        <begin position="359"/>
        <end position="381"/>
    </location>
</feature>
<comment type="subcellular location">
    <subcellularLocation>
        <location evidence="1">Cell membrane</location>
        <topology evidence="1">Multi-pass membrane protein</topology>
    </subcellularLocation>
</comment>
<evidence type="ECO:0000256" key="8">
    <source>
        <dbReference type="SAM" id="Phobius"/>
    </source>
</evidence>
<keyword evidence="4 8" id="KW-0812">Transmembrane</keyword>
<accession>A0ABW2HEN0</accession>
<dbReference type="EMBL" id="JBHTBE010000003">
    <property type="protein sequence ID" value="MFC7269747.1"/>
    <property type="molecule type" value="Genomic_DNA"/>
</dbReference>
<dbReference type="RefSeq" id="WP_262874671.1">
    <property type="nucleotide sequence ID" value="NZ_BAABKW010000001.1"/>
</dbReference>
<feature type="transmembrane region" description="Helical" evidence="8">
    <location>
        <begin position="138"/>
        <end position="158"/>
    </location>
</feature>
<keyword evidence="6" id="KW-0406">Ion transport</keyword>
<dbReference type="PANTHER" id="PTHR32024:SF1">
    <property type="entry name" value="KTR SYSTEM POTASSIUM UPTAKE PROTEIN B"/>
    <property type="match status" value="1"/>
</dbReference>
<protein>
    <submittedName>
        <fullName evidence="9">TrkH family potassium uptake protein</fullName>
    </submittedName>
</protein>
<comment type="caution">
    <text evidence="9">The sequence shown here is derived from an EMBL/GenBank/DDBJ whole genome shotgun (WGS) entry which is preliminary data.</text>
</comment>
<sequence length="454" mass="48545">MATRAVDRRARPRMRPVRPARVVVYGFAAAILIGTGVLMLPLSSRTGAWTNPVDALFTATSAICVTGLTTLDTATHWSGFGQAAILVMIQLGGLGIMIFATLLGLILARRFTVRRRITAIAESSTLDRSDVRGAIRRVALTSLVIEAIVFALLLPRFALAYDHDVWLATWHALFHSVSAFNNAGFALYSDNLIGFAADPWICLPLCAAIILGGLGFPVLHELRRQFSWPRRWSMNTRLVLVVSAALLVVGTIYITAGEWSNPATLGAYSPGERVLIGFFHSVQTRTAGFNSVDIGLMAEHTRIGMDVLMFIGGGPGGTAGGIKVTTFAVLAFVLLAELRGERVVNIFRKQLAPEVMRQALTVALIAVAAVVTGTIALMVIADLGLDAALFESVSAFATVGLTTGITPGLGAPAKLVLVLLMFLGRLGPLTLGTAIALRERKELFEYPKERPAVG</sequence>
<organism evidence="9 10">
    <name type="scientific">Microbacterium fluvii</name>
    <dbReference type="NCBI Taxonomy" id="415215"/>
    <lineage>
        <taxon>Bacteria</taxon>
        <taxon>Bacillati</taxon>
        <taxon>Actinomycetota</taxon>
        <taxon>Actinomycetes</taxon>
        <taxon>Micrococcales</taxon>
        <taxon>Microbacteriaceae</taxon>
        <taxon>Microbacterium</taxon>
    </lineage>
</organism>
<dbReference type="Pfam" id="PF02386">
    <property type="entry name" value="TrkH"/>
    <property type="match status" value="1"/>
</dbReference>
<feature type="transmembrane region" description="Helical" evidence="8">
    <location>
        <begin position="415"/>
        <end position="437"/>
    </location>
</feature>
<feature type="transmembrane region" description="Helical" evidence="8">
    <location>
        <begin position="83"/>
        <end position="108"/>
    </location>
</feature>
<evidence type="ECO:0000256" key="7">
    <source>
        <dbReference type="ARBA" id="ARBA00023136"/>
    </source>
</evidence>
<dbReference type="Proteomes" id="UP001596507">
    <property type="component" value="Unassembled WGS sequence"/>
</dbReference>
<feature type="transmembrane region" description="Helical" evidence="8">
    <location>
        <begin position="20"/>
        <end position="42"/>
    </location>
</feature>
<evidence type="ECO:0000313" key="10">
    <source>
        <dbReference type="Proteomes" id="UP001596507"/>
    </source>
</evidence>
<evidence type="ECO:0000256" key="6">
    <source>
        <dbReference type="ARBA" id="ARBA00023065"/>
    </source>
</evidence>
<evidence type="ECO:0000256" key="1">
    <source>
        <dbReference type="ARBA" id="ARBA00004651"/>
    </source>
</evidence>
<feature type="transmembrane region" description="Helical" evidence="8">
    <location>
        <begin position="197"/>
        <end position="218"/>
    </location>
</feature>
<name>A0ABW2HEN0_9MICO</name>
<evidence type="ECO:0000256" key="2">
    <source>
        <dbReference type="ARBA" id="ARBA00022448"/>
    </source>
</evidence>
<feature type="transmembrane region" description="Helical" evidence="8">
    <location>
        <begin position="238"/>
        <end position="256"/>
    </location>
</feature>
<keyword evidence="5 8" id="KW-1133">Transmembrane helix</keyword>
<keyword evidence="3" id="KW-1003">Cell membrane</keyword>
<keyword evidence="2" id="KW-0813">Transport</keyword>
<evidence type="ECO:0000313" key="9">
    <source>
        <dbReference type="EMBL" id="MFC7269747.1"/>
    </source>
</evidence>
<dbReference type="PANTHER" id="PTHR32024">
    <property type="entry name" value="TRK SYSTEM POTASSIUM UPTAKE PROTEIN TRKG-RELATED"/>
    <property type="match status" value="1"/>
</dbReference>
<evidence type="ECO:0000256" key="4">
    <source>
        <dbReference type="ARBA" id="ARBA00022692"/>
    </source>
</evidence>
<dbReference type="InterPro" id="IPR003445">
    <property type="entry name" value="Cat_transpt"/>
</dbReference>
<feature type="transmembrane region" description="Helical" evidence="8">
    <location>
        <begin position="318"/>
        <end position="338"/>
    </location>
</feature>
<keyword evidence="10" id="KW-1185">Reference proteome</keyword>
<gene>
    <name evidence="9" type="ORF">ACFQRL_12305</name>
</gene>
<evidence type="ECO:0000256" key="3">
    <source>
        <dbReference type="ARBA" id="ARBA00022475"/>
    </source>
</evidence>
<keyword evidence="7 8" id="KW-0472">Membrane</keyword>